<evidence type="ECO:0000313" key="2">
    <source>
        <dbReference type="Proteomes" id="UP000248857"/>
    </source>
</evidence>
<organism evidence="1 2">
    <name type="scientific">Acaryochloris thomasi RCC1774</name>
    <dbReference type="NCBI Taxonomy" id="1764569"/>
    <lineage>
        <taxon>Bacteria</taxon>
        <taxon>Bacillati</taxon>
        <taxon>Cyanobacteriota</taxon>
        <taxon>Cyanophyceae</taxon>
        <taxon>Acaryochloridales</taxon>
        <taxon>Acaryochloridaceae</taxon>
        <taxon>Acaryochloris</taxon>
        <taxon>Acaryochloris thomasi</taxon>
    </lineage>
</organism>
<evidence type="ECO:0000313" key="1">
    <source>
        <dbReference type="EMBL" id="PZD70596.1"/>
    </source>
</evidence>
<dbReference type="EMBL" id="PQWO01000032">
    <property type="protein sequence ID" value="PZD70596.1"/>
    <property type="molecule type" value="Genomic_DNA"/>
</dbReference>
<reference evidence="1 2" key="1">
    <citation type="journal article" date="2018" name="Sci. Rep.">
        <title>A novel species of the marine cyanobacterium Acaryochloris with a unique pigment content and lifestyle.</title>
        <authorList>
            <person name="Partensky F."/>
            <person name="Six C."/>
            <person name="Ratin M."/>
            <person name="Garczarek L."/>
            <person name="Vaulot D."/>
            <person name="Probert I."/>
            <person name="Calteau A."/>
            <person name="Gourvil P."/>
            <person name="Marie D."/>
            <person name="Grebert T."/>
            <person name="Bouchier C."/>
            <person name="Le Panse S."/>
            <person name="Gachenot M."/>
            <person name="Rodriguez F."/>
            <person name="Garrido J.L."/>
        </authorList>
    </citation>
    <scope>NUCLEOTIDE SEQUENCE [LARGE SCALE GENOMIC DNA]</scope>
    <source>
        <strain evidence="1 2">RCC1774</strain>
    </source>
</reference>
<gene>
    <name evidence="1" type="ORF">C1752_10446</name>
</gene>
<sequence>MHILFITEDRQQLEQSLSLDDRFTDLFARHPLSAQEVRLIVNGRKYNTCCTCVATPVEAAALPELAVANLRMNEAGETAIPTSLDLGGLIS</sequence>
<comment type="caution">
    <text evidence="1">The sequence shown here is derived from an EMBL/GenBank/DDBJ whole genome shotgun (WGS) entry which is preliminary data.</text>
</comment>
<keyword evidence="2" id="KW-1185">Reference proteome</keyword>
<proteinExistence type="predicted"/>
<protein>
    <submittedName>
        <fullName evidence="1">Uncharacterized protein</fullName>
    </submittedName>
</protein>
<dbReference type="AlphaFoldDB" id="A0A2W1J902"/>
<dbReference type="Proteomes" id="UP000248857">
    <property type="component" value="Unassembled WGS sequence"/>
</dbReference>
<dbReference type="RefSeq" id="WP_110988833.1">
    <property type="nucleotide sequence ID" value="NZ_CAWNWM010000032.1"/>
</dbReference>
<name>A0A2W1J902_9CYAN</name>
<accession>A0A2W1J902</accession>